<dbReference type="Gene3D" id="3.30.1520.10">
    <property type="entry name" value="Phox-like domain"/>
    <property type="match status" value="1"/>
</dbReference>
<name>A0A485LGN0_9STRA</name>
<gene>
    <name evidence="3" type="primary">Aste57867_20827</name>
    <name evidence="2" type="ORF">As57867_020759</name>
    <name evidence="3" type="ORF">ASTE57867_20827</name>
</gene>
<evidence type="ECO:0000313" key="3">
    <source>
        <dbReference type="EMBL" id="VFT97506.1"/>
    </source>
</evidence>
<dbReference type="CDD" id="cd06093">
    <property type="entry name" value="PX_domain"/>
    <property type="match status" value="1"/>
</dbReference>
<evidence type="ECO:0000313" key="2">
    <source>
        <dbReference type="EMBL" id="KAF0687428.1"/>
    </source>
</evidence>
<dbReference type="AlphaFoldDB" id="A0A485LGN0"/>
<dbReference type="OrthoDB" id="10438395at2759"/>
<dbReference type="Proteomes" id="UP000332933">
    <property type="component" value="Unassembled WGS sequence"/>
</dbReference>
<keyword evidence="4" id="KW-1185">Reference proteome</keyword>
<sequence length="164" mass="18062">MRITKWEYSKNNPQSVHNIHVVFCIDLHHTTIATPPRVKPTKSAAATAAMVYYTRRPGISRRFSDFRVLHKALAAAGYRLPPLPPANVWVDLVIRYFPTAAVGARLTQLQLVLDAINASPAMLASDAVKTFVGATPDTRLGYTTLREYSTIALTLLTIEANSSV</sequence>
<reference evidence="2" key="2">
    <citation type="submission" date="2019-06" db="EMBL/GenBank/DDBJ databases">
        <title>Genomics analysis of Aphanomyces spp. identifies a new class of oomycete effector associated with host adaptation.</title>
        <authorList>
            <person name="Gaulin E."/>
        </authorList>
    </citation>
    <scope>NUCLEOTIDE SEQUENCE</scope>
    <source>
        <strain evidence="2">CBS 578.67</strain>
    </source>
</reference>
<dbReference type="EMBL" id="CAADRA010006944">
    <property type="protein sequence ID" value="VFT97506.1"/>
    <property type="molecule type" value="Genomic_DNA"/>
</dbReference>
<proteinExistence type="predicted"/>
<organism evidence="3 4">
    <name type="scientific">Aphanomyces stellatus</name>
    <dbReference type="NCBI Taxonomy" id="120398"/>
    <lineage>
        <taxon>Eukaryota</taxon>
        <taxon>Sar</taxon>
        <taxon>Stramenopiles</taxon>
        <taxon>Oomycota</taxon>
        <taxon>Saprolegniomycetes</taxon>
        <taxon>Saprolegniales</taxon>
        <taxon>Verrucalvaceae</taxon>
        <taxon>Aphanomyces</taxon>
    </lineage>
</organism>
<evidence type="ECO:0000259" key="1">
    <source>
        <dbReference type="PROSITE" id="PS50195"/>
    </source>
</evidence>
<dbReference type="Pfam" id="PF00787">
    <property type="entry name" value="PX"/>
    <property type="match status" value="1"/>
</dbReference>
<dbReference type="InterPro" id="IPR036871">
    <property type="entry name" value="PX_dom_sf"/>
</dbReference>
<evidence type="ECO:0000313" key="4">
    <source>
        <dbReference type="Proteomes" id="UP000332933"/>
    </source>
</evidence>
<dbReference type="GO" id="GO:0035091">
    <property type="term" value="F:phosphatidylinositol binding"/>
    <property type="evidence" value="ECO:0007669"/>
    <property type="project" value="InterPro"/>
</dbReference>
<protein>
    <submittedName>
        <fullName evidence="3">Aste57867_20827 protein</fullName>
    </submittedName>
</protein>
<dbReference type="PROSITE" id="PS50195">
    <property type="entry name" value="PX"/>
    <property type="match status" value="1"/>
</dbReference>
<dbReference type="SUPFAM" id="SSF64268">
    <property type="entry name" value="PX domain"/>
    <property type="match status" value="1"/>
</dbReference>
<dbReference type="EMBL" id="VJMH01006918">
    <property type="protein sequence ID" value="KAF0687428.1"/>
    <property type="molecule type" value="Genomic_DNA"/>
</dbReference>
<dbReference type="InterPro" id="IPR001683">
    <property type="entry name" value="PX_dom"/>
</dbReference>
<accession>A0A485LGN0</accession>
<reference evidence="3 4" key="1">
    <citation type="submission" date="2019-03" db="EMBL/GenBank/DDBJ databases">
        <authorList>
            <person name="Gaulin E."/>
            <person name="Dumas B."/>
        </authorList>
    </citation>
    <scope>NUCLEOTIDE SEQUENCE [LARGE SCALE GENOMIC DNA]</scope>
    <source>
        <strain evidence="3">CBS 568.67</strain>
    </source>
</reference>
<feature type="domain" description="PX" evidence="1">
    <location>
        <begin position="1"/>
        <end position="139"/>
    </location>
</feature>